<proteinExistence type="inferred from homology"/>
<comment type="similarity">
    <text evidence="1">Belongs to the TTI2 family.</text>
</comment>
<evidence type="ECO:0000313" key="4">
    <source>
        <dbReference type="Proteomes" id="UP001390339"/>
    </source>
</evidence>
<keyword evidence="4" id="KW-1185">Reference proteome</keyword>
<evidence type="ECO:0000313" key="3">
    <source>
        <dbReference type="EMBL" id="KAK8867715.1"/>
    </source>
</evidence>
<reference evidence="3 4" key="1">
    <citation type="journal article" date="2024" name="IMA Fungus">
        <title>Apiospora arundinis, a panoply of carbohydrate-active enzymes and secondary metabolites.</title>
        <authorList>
            <person name="Sorensen T."/>
            <person name="Petersen C."/>
            <person name="Muurmann A.T."/>
            <person name="Christiansen J.V."/>
            <person name="Brundto M.L."/>
            <person name="Overgaard C.K."/>
            <person name="Boysen A.T."/>
            <person name="Wollenberg R.D."/>
            <person name="Larsen T.O."/>
            <person name="Sorensen J.L."/>
            <person name="Nielsen K.L."/>
            <person name="Sondergaard T.E."/>
        </authorList>
    </citation>
    <scope>NUCLEOTIDE SEQUENCE [LARGE SCALE GENOMIC DNA]</scope>
    <source>
        <strain evidence="3 4">AAU 773</strain>
    </source>
</reference>
<evidence type="ECO:0000256" key="2">
    <source>
        <dbReference type="SAM" id="MobiDB-lite"/>
    </source>
</evidence>
<dbReference type="EMBL" id="JAPCWZ010000004">
    <property type="protein sequence ID" value="KAK8867715.1"/>
    <property type="molecule type" value="Genomic_DNA"/>
</dbReference>
<feature type="region of interest" description="Disordered" evidence="2">
    <location>
        <begin position="172"/>
        <end position="192"/>
    </location>
</feature>
<dbReference type="PANTHER" id="PTHR32226:SF2">
    <property type="entry name" value="TELO2-INTERACTING PROTEIN 2"/>
    <property type="match status" value="1"/>
</dbReference>
<dbReference type="SUPFAM" id="SSF48371">
    <property type="entry name" value="ARM repeat"/>
    <property type="match status" value="1"/>
</dbReference>
<sequence length="580" mass="63257">MLDPILEAVERCDATGSPASSTCPELAQCVPSGIKLQDIAAGLDKLSSSTPDAVKSLRIIQACLDNLQDGSEGETEDISSPLSEISDYVGRLILPVVPASEDSDTEDAATAARTQFLFKGELGLNILHTLTSHHASFTLNPPTLLSVVSYTNPHDPWTSDASAEIARNLLQSQFSPPPEQPPPGKKEMTNSRSSKADFITDTLLTQHLRPLFSKSRPATVTASGRKAAFVEEPDAAMLEDRAAKAWKYTHVYAVTVFDWAVRAAAVTTTTKQQKKKVDDEVVVPLLAQTWHLFTPVLLTLLDESETALKVRALGIFGAFWSGCPPGLMDQVGLASVFEDAVFPAVHFLPNITPEDESRLILNAAYPALFQLAGLTTDRDATTATTNSNEEVKTATLTTAQRKLLDRIIREGILTGYFHAKDHIKLTVVFCEKLAYAVNGMGILSVKYLKDILPMISEVMTNPFGTKHPQSVLSATQLLQAILRCCWPRISGYQTEIVRILTVCWLNIADEDTWPTTDEAAPTRSELESQLAKAAELLASIMRNNAQEDQDEPSVTLAELVVPLIKKEPLLASLFPIELVK</sequence>
<accession>A0ABR2ISA0</accession>
<gene>
    <name evidence="3" type="ORF">PGQ11_006293</name>
</gene>
<dbReference type="Pfam" id="PF10521">
    <property type="entry name" value="Tti2"/>
    <property type="match status" value="1"/>
</dbReference>
<evidence type="ECO:0000256" key="1">
    <source>
        <dbReference type="ARBA" id="ARBA00034736"/>
    </source>
</evidence>
<dbReference type="InterPro" id="IPR016024">
    <property type="entry name" value="ARM-type_fold"/>
</dbReference>
<dbReference type="InterPro" id="IPR018870">
    <property type="entry name" value="Tti2"/>
</dbReference>
<name>A0ABR2ISA0_9PEZI</name>
<dbReference type="PANTHER" id="PTHR32226">
    <property type="entry name" value="TELO2-INTERACTING PROTEIN 2"/>
    <property type="match status" value="1"/>
</dbReference>
<dbReference type="Proteomes" id="UP001390339">
    <property type="component" value="Unassembled WGS sequence"/>
</dbReference>
<organism evidence="3 4">
    <name type="scientific">Apiospora arundinis</name>
    <dbReference type="NCBI Taxonomy" id="335852"/>
    <lineage>
        <taxon>Eukaryota</taxon>
        <taxon>Fungi</taxon>
        <taxon>Dikarya</taxon>
        <taxon>Ascomycota</taxon>
        <taxon>Pezizomycotina</taxon>
        <taxon>Sordariomycetes</taxon>
        <taxon>Xylariomycetidae</taxon>
        <taxon>Amphisphaeriales</taxon>
        <taxon>Apiosporaceae</taxon>
        <taxon>Apiospora</taxon>
    </lineage>
</organism>
<comment type="caution">
    <text evidence="3">The sequence shown here is derived from an EMBL/GenBank/DDBJ whole genome shotgun (WGS) entry which is preliminary data.</text>
</comment>
<protein>
    <submittedName>
        <fullName evidence="3">Poly polymerase protein</fullName>
    </submittedName>
</protein>